<reference evidence="2" key="1">
    <citation type="submission" date="2022-01" db="EMBL/GenBank/DDBJ databases">
        <title>Gillisia lutea sp. nov., isolated from marine plastic residues from the Malvarosa beach (Valencia, Spain).</title>
        <authorList>
            <person name="Vidal-Verdu A."/>
            <person name="Molina-Menor E."/>
            <person name="Satari L."/>
            <person name="Pascual J."/>
            <person name="Pereto J."/>
            <person name="Porcar M."/>
        </authorList>
    </citation>
    <scope>NUCLEOTIDE SEQUENCE</scope>
    <source>
        <strain evidence="2">M10.2A</strain>
    </source>
</reference>
<dbReference type="EMBL" id="JAKGTH010000006">
    <property type="protein sequence ID" value="MCF4100198.1"/>
    <property type="molecule type" value="Genomic_DNA"/>
</dbReference>
<dbReference type="InterPro" id="IPR029052">
    <property type="entry name" value="Metallo-depent_PP-like"/>
</dbReference>
<dbReference type="InterPro" id="IPR004843">
    <property type="entry name" value="Calcineurin-like_PHP"/>
</dbReference>
<evidence type="ECO:0000259" key="1">
    <source>
        <dbReference type="Pfam" id="PF00149"/>
    </source>
</evidence>
<dbReference type="CDD" id="cd07379">
    <property type="entry name" value="MPP_239FB"/>
    <property type="match status" value="1"/>
</dbReference>
<dbReference type="Gene3D" id="3.60.21.10">
    <property type="match status" value="1"/>
</dbReference>
<comment type="caution">
    <text evidence="2">The sequence shown here is derived from an EMBL/GenBank/DDBJ whole genome shotgun (WGS) entry which is preliminary data.</text>
</comment>
<dbReference type="Pfam" id="PF00149">
    <property type="entry name" value="Metallophos"/>
    <property type="match status" value="1"/>
</dbReference>
<dbReference type="SUPFAM" id="SSF56300">
    <property type="entry name" value="Metallo-dependent phosphatases"/>
    <property type="match status" value="1"/>
</dbReference>
<feature type="domain" description="Calcineurin-like phosphoesterase" evidence="1">
    <location>
        <begin position="1"/>
        <end position="174"/>
    </location>
</feature>
<gene>
    <name evidence="2" type="ORF">L1I30_00825</name>
</gene>
<dbReference type="PANTHER" id="PTHR12905:SF0">
    <property type="entry name" value="CALCINEURIN-LIKE PHOSPHOESTERASE DOMAIN-CONTAINING PROTEIN"/>
    <property type="match status" value="1"/>
</dbReference>
<name>A0ABS9EBQ2_9FLAO</name>
<dbReference type="InterPro" id="IPR051693">
    <property type="entry name" value="UPF0046_metallophosphoest"/>
</dbReference>
<evidence type="ECO:0000313" key="3">
    <source>
        <dbReference type="Proteomes" id="UP001179363"/>
    </source>
</evidence>
<protein>
    <submittedName>
        <fullName evidence="2">Metallophosphatase domain-containing protein</fullName>
    </submittedName>
</protein>
<organism evidence="2 3">
    <name type="scientific">Gillisia lutea</name>
    <dbReference type="NCBI Taxonomy" id="2909668"/>
    <lineage>
        <taxon>Bacteria</taxon>
        <taxon>Pseudomonadati</taxon>
        <taxon>Bacteroidota</taxon>
        <taxon>Flavobacteriia</taxon>
        <taxon>Flavobacteriales</taxon>
        <taxon>Flavobacteriaceae</taxon>
        <taxon>Gillisia</taxon>
    </lineage>
</organism>
<proteinExistence type="predicted"/>
<sequence length="209" mass="24053">MKIIIISDTHNKHRELDIPEGDILIHAGDCTLAGSKQETTQFLNWFSKQPHPHKILIAGNHDFYLEKYENNPEDIIPGNIHYLRDSGVSINKINFWGSPYTPGNGNWAFNKSRGNIISAHWQKIPENTHYLITHSPPFGIMDELDNKRHIGCQQLIKRIKQLEIPNHIFGHVHNDYGIVRTKQTLFANASSLDERYRPLNAPLELKNSH</sequence>
<accession>A0ABS9EBQ2</accession>
<evidence type="ECO:0000313" key="2">
    <source>
        <dbReference type="EMBL" id="MCF4100198.1"/>
    </source>
</evidence>
<keyword evidence="3" id="KW-1185">Reference proteome</keyword>
<dbReference type="PANTHER" id="PTHR12905">
    <property type="entry name" value="METALLOPHOSPHOESTERASE"/>
    <property type="match status" value="1"/>
</dbReference>
<dbReference type="RefSeq" id="WP_236132351.1">
    <property type="nucleotide sequence ID" value="NZ_JAKGTH010000006.1"/>
</dbReference>
<dbReference type="Proteomes" id="UP001179363">
    <property type="component" value="Unassembled WGS sequence"/>
</dbReference>